<dbReference type="SMART" id="SM00356">
    <property type="entry name" value="ZnF_C3H1"/>
    <property type="match status" value="2"/>
</dbReference>
<feature type="domain" description="C3H1-type" evidence="4">
    <location>
        <begin position="466"/>
        <end position="493"/>
    </location>
</feature>
<dbReference type="SUPFAM" id="SSF48403">
    <property type="entry name" value="Ankyrin repeat"/>
    <property type="match status" value="1"/>
</dbReference>
<feature type="compositionally biased region" description="Low complexity" evidence="3">
    <location>
        <begin position="731"/>
        <end position="748"/>
    </location>
</feature>
<dbReference type="PROSITE" id="PS50297">
    <property type="entry name" value="ANK_REP_REGION"/>
    <property type="match status" value="1"/>
</dbReference>
<feature type="region of interest" description="Disordered" evidence="3">
    <location>
        <begin position="637"/>
        <end position="786"/>
    </location>
</feature>
<protein>
    <recommendedName>
        <fullName evidence="4">C3H1-type domain-containing protein</fullName>
    </recommendedName>
</protein>
<feature type="compositionally biased region" description="Polar residues" evidence="3">
    <location>
        <begin position="323"/>
        <end position="336"/>
    </location>
</feature>
<feature type="compositionally biased region" description="Polar residues" evidence="3">
    <location>
        <begin position="22"/>
        <end position="32"/>
    </location>
</feature>
<sequence>MEAAPAQQAQPQPELLGEVAQQEVTAQPQVNGNGDAADDDVHAVEQQVAGMTIAQPESELHRACGEGKIEEVRVILSRGIDSLEALDMTTGCTPIVLAIRNNHADVVRELLSAGAIVPPPGLTSDPVMLSILYPQPMYSMPPFMVQPMSMGGAAPEFYPQPGFFPQDGSRGGYMPFPPSGRKDSSLGGQQSAQQGNGAGNLPPAEVAKTIPCRNFPNCKYGASCVFFHPRPQPGYFVPPSQGGFVPGYEQGYPPFQANGMPINGAYYQQPTFNPSVPAFPSQSQPQSQSPTSGEDVASQAQQSQSQTQTQTQQTEIPDHTAPQHDQITAPSQAQAQAIPVQTSGLSAFVPSFQPGVQQTPLSPPSASQYGLSPMSPSMLAGSLPSIPPAEAFFAASPPNGGMIPPPNGFVPGMIPANRRQSFNNPAFGAPSKPFGHGKKPSFSGGPRPWGRASVPAGAGSLGTWKDGNPPPCAFFSQGKCRNGEFCKFPHLDAEGNDCRHPDVVRGILPPLPSLSRQPRAMRMGANFGPFDPAFRHQQQMAFVQQRGAAQPNAEGEVSPTIVEDVVPADVEAASAVPVEVTTSADSTVEASEASDRTTQTQTHTLPASVPPKPIVAPAPQVIRSASQPGVQRVHANGISSRSHSPAPSNVSFHGNGHPRRGGSRAPFNGPGPHGSRSSSAGAEIAKALPQRVPGADEFPALGGLTEKKDAPVANGKTAAQVLSEPAPPKPVTVKVTPADGEESASVSSKSDDNSVTMDSDPDSDAVIISHKPSPNTTATPSGAASPIKRASVSFASVASSVASAATPLEPAPVGVKA</sequence>
<feature type="zinc finger region" description="C3H1-type" evidence="2">
    <location>
        <begin position="207"/>
        <end position="231"/>
    </location>
</feature>
<dbReference type="InterPro" id="IPR036770">
    <property type="entry name" value="Ankyrin_rpt-contain_sf"/>
</dbReference>
<dbReference type="STRING" id="1890683.A0A427YDX1"/>
<keyword evidence="2" id="KW-0863">Zinc-finger</keyword>
<gene>
    <name evidence="5" type="ORF">EHS25_002483</name>
</gene>
<dbReference type="OrthoDB" id="20872at2759"/>
<keyword evidence="6" id="KW-1185">Reference proteome</keyword>
<evidence type="ECO:0000313" key="6">
    <source>
        <dbReference type="Proteomes" id="UP000279259"/>
    </source>
</evidence>
<dbReference type="PROSITE" id="PS50088">
    <property type="entry name" value="ANK_REPEAT"/>
    <property type="match status" value="1"/>
</dbReference>
<keyword evidence="1" id="KW-0040">ANK repeat</keyword>
<feature type="region of interest" description="Disordered" evidence="3">
    <location>
        <begin position="168"/>
        <end position="202"/>
    </location>
</feature>
<feature type="compositionally biased region" description="Polar residues" evidence="3">
    <location>
        <begin position="637"/>
        <end position="652"/>
    </location>
</feature>
<evidence type="ECO:0000259" key="4">
    <source>
        <dbReference type="PROSITE" id="PS50103"/>
    </source>
</evidence>
<dbReference type="InterPro" id="IPR000571">
    <property type="entry name" value="Znf_CCCH"/>
</dbReference>
<dbReference type="Proteomes" id="UP000279259">
    <property type="component" value="Unassembled WGS sequence"/>
</dbReference>
<dbReference type="EMBL" id="RSCD01000014">
    <property type="protein sequence ID" value="RSH89371.1"/>
    <property type="molecule type" value="Genomic_DNA"/>
</dbReference>
<dbReference type="GO" id="GO:0010468">
    <property type="term" value="P:regulation of gene expression"/>
    <property type="evidence" value="ECO:0007669"/>
    <property type="project" value="UniProtKB-ARBA"/>
</dbReference>
<dbReference type="PROSITE" id="PS50103">
    <property type="entry name" value="ZF_C3H1"/>
    <property type="match status" value="2"/>
</dbReference>
<dbReference type="AlphaFoldDB" id="A0A427YDX1"/>
<feature type="compositionally biased region" description="Polar residues" evidence="3">
    <location>
        <begin position="596"/>
        <end position="605"/>
    </location>
</feature>
<evidence type="ECO:0000313" key="5">
    <source>
        <dbReference type="EMBL" id="RSH89371.1"/>
    </source>
</evidence>
<comment type="caution">
    <text evidence="5">The sequence shown here is derived from an EMBL/GenBank/DDBJ whole genome shotgun (WGS) entry which is preliminary data.</text>
</comment>
<feature type="region of interest" description="Disordered" evidence="3">
    <location>
        <begin position="1"/>
        <end position="38"/>
    </location>
</feature>
<feature type="repeat" description="ANK" evidence="1">
    <location>
        <begin position="90"/>
        <end position="115"/>
    </location>
</feature>
<dbReference type="Gene3D" id="1.25.40.20">
    <property type="entry name" value="Ankyrin repeat-containing domain"/>
    <property type="match status" value="1"/>
</dbReference>
<feature type="compositionally biased region" description="Low complexity" evidence="3">
    <location>
        <begin position="185"/>
        <end position="201"/>
    </location>
</feature>
<feature type="zinc finger region" description="C3H1-type" evidence="2">
    <location>
        <begin position="466"/>
        <end position="493"/>
    </location>
</feature>
<dbReference type="GO" id="GO:0008270">
    <property type="term" value="F:zinc ion binding"/>
    <property type="evidence" value="ECO:0007669"/>
    <property type="project" value="UniProtKB-KW"/>
</dbReference>
<name>A0A427YDX1_9TREE</name>
<organism evidence="5 6">
    <name type="scientific">Saitozyma podzolica</name>
    <dbReference type="NCBI Taxonomy" id="1890683"/>
    <lineage>
        <taxon>Eukaryota</taxon>
        <taxon>Fungi</taxon>
        <taxon>Dikarya</taxon>
        <taxon>Basidiomycota</taxon>
        <taxon>Agaricomycotina</taxon>
        <taxon>Tremellomycetes</taxon>
        <taxon>Tremellales</taxon>
        <taxon>Trimorphomycetaceae</taxon>
        <taxon>Saitozyma</taxon>
    </lineage>
</organism>
<feature type="region of interest" description="Disordered" evidence="3">
    <location>
        <begin position="429"/>
        <end position="448"/>
    </location>
</feature>
<feature type="compositionally biased region" description="Polar residues" evidence="3">
    <location>
        <begin position="772"/>
        <end position="782"/>
    </location>
</feature>
<feature type="compositionally biased region" description="Low complexity" evidence="3">
    <location>
        <begin position="1"/>
        <end position="13"/>
    </location>
</feature>
<accession>A0A427YDX1</accession>
<keyword evidence="2" id="KW-0862">Zinc</keyword>
<dbReference type="InterPro" id="IPR002110">
    <property type="entry name" value="Ankyrin_rpt"/>
</dbReference>
<evidence type="ECO:0000256" key="2">
    <source>
        <dbReference type="PROSITE-ProRule" id="PRU00723"/>
    </source>
</evidence>
<reference evidence="5 6" key="1">
    <citation type="submission" date="2018-11" db="EMBL/GenBank/DDBJ databases">
        <title>Genome sequence of Saitozyma podzolica DSM 27192.</title>
        <authorList>
            <person name="Aliyu H."/>
            <person name="Gorte O."/>
            <person name="Ochsenreither K."/>
        </authorList>
    </citation>
    <scope>NUCLEOTIDE SEQUENCE [LARGE SCALE GENOMIC DNA]</scope>
    <source>
        <strain evidence="5 6">DSM 27192</strain>
    </source>
</reference>
<feature type="domain" description="C3H1-type" evidence="4">
    <location>
        <begin position="207"/>
        <end position="231"/>
    </location>
</feature>
<feature type="region of interest" description="Disordered" evidence="3">
    <location>
        <begin position="576"/>
        <end position="615"/>
    </location>
</feature>
<evidence type="ECO:0000256" key="1">
    <source>
        <dbReference type="PROSITE-ProRule" id="PRU00023"/>
    </source>
</evidence>
<evidence type="ECO:0000256" key="3">
    <source>
        <dbReference type="SAM" id="MobiDB-lite"/>
    </source>
</evidence>
<dbReference type="Pfam" id="PF12796">
    <property type="entry name" value="Ank_2"/>
    <property type="match status" value="1"/>
</dbReference>
<feature type="compositionally biased region" description="Low complexity" evidence="3">
    <location>
        <begin position="274"/>
        <end position="314"/>
    </location>
</feature>
<feature type="region of interest" description="Disordered" evidence="3">
    <location>
        <begin position="266"/>
        <end position="336"/>
    </location>
</feature>
<keyword evidence="2" id="KW-0479">Metal-binding</keyword>
<dbReference type="SMART" id="SM00248">
    <property type="entry name" value="ANK"/>
    <property type="match status" value="2"/>
</dbReference>
<proteinExistence type="predicted"/>